<organism evidence="2 3">
    <name type="scientific">Acacia crassicarpa</name>
    <name type="common">northern wattle</name>
    <dbReference type="NCBI Taxonomy" id="499986"/>
    <lineage>
        <taxon>Eukaryota</taxon>
        <taxon>Viridiplantae</taxon>
        <taxon>Streptophyta</taxon>
        <taxon>Embryophyta</taxon>
        <taxon>Tracheophyta</taxon>
        <taxon>Spermatophyta</taxon>
        <taxon>Magnoliopsida</taxon>
        <taxon>eudicotyledons</taxon>
        <taxon>Gunneridae</taxon>
        <taxon>Pentapetalae</taxon>
        <taxon>rosids</taxon>
        <taxon>fabids</taxon>
        <taxon>Fabales</taxon>
        <taxon>Fabaceae</taxon>
        <taxon>Caesalpinioideae</taxon>
        <taxon>mimosoid clade</taxon>
        <taxon>Acacieae</taxon>
        <taxon>Acacia</taxon>
    </lineage>
</organism>
<feature type="domain" description="F-box" evidence="1">
    <location>
        <begin position="34"/>
        <end position="89"/>
    </location>
</feature>
<dbReference type="AlphaFoldDB" id="A0AAE1TFF8"/>
<dbReference type="Proteomes" id="UP001293593">
    <property type="component" value="Unassembled WGS sequence"/>
</dbReference>
<comment type="caution">
    <text evidence="2">The sequence shown here is derived from an EMBL/GenBank/DDBJ whole genome shotgun (WGS) entry which is preliminary data.</text>
</comment>
<dbReference type="Gene3D" id="1.20.1280.50">
    <property type="match status" value="1"/>
</dbReference>
<evidence type="ECO:0000313" key="2">
    <source>
        <dbReference type="EMBL" id="KAK4281659.1"/>
    </source>
</evidence>
<dbReference type="PROSITE" id="PS50181">
    <property type="entry name" value="FBOX"/>
    <property type="match status" value="1"/>
</dbReference>
<sequence length="261" mass="30203">MSRKRRRLMVKSLTDTVTNNRRTAIKVKNKALELQTWSDLPEELLELTFSRLTLADNVRASAVCKRWHSSASAVRVVNQSPWLMRFPKIGDWYEFYDPVHRKTYSREFAELTGSILCCAKDGWLLLYQLRSHRMFFFNPFTREVIKLPAFEITYPTFPMVAFSCAPTSPGCVVFTVKYVPHLRVVISTCHPGASEWTTVNYQNRLPFVSGRWNKIVFCNGLFYCLTFTGELGVFDPVERVWNVLAAPSPKCPDNCFFAKSW</sequence>
<keyword evidence="3" id="KW-1185">Reference proteome</keyword>
<dbReference type="PANTHER" id="PTHR45463">
    <property type="entry name" value="OS09G0392200 PROTEIN"/>
    <property type="match status" value="1"/>
</dbReference>
<proteinExistence type="predicted"/>
<dbReference type="InterPro" id="IPR036047">
    <property type="entry name" value="F-box-like_dom_sf"/>
</dbReference>
<evidence type="ECO:0000313" key="3">
    <source>
        <dbReference type="Proteomes" id="UP001293593"/>
    </source>
</evidence>
<accession>A0AAE1TFF8</accession>
<dbReference type="InterPro" id="IPR001810">
    <property type="entry name" value="F-box_dom"/>
</dbReference>
<dbReference type="EMBL" id="JAWXYG010000002">
    <property type="protein sequence ID" value="KAK4281659.1"/>
    <property type="molecule type" value="Genomic_DNA"/>
</dbReference>
<dbReference type="SUPFAM" id="SSF81383">
    <property type="entry name" value="F-box domain"/>
    <property type="match status" value="1"/>
</dbReference>
<protein>
    <recommendedName>
        <fullName evidence="1">F-box domain-containing protein</fullName>
    </recommendedName>
</protein>
<dbReference type="PANTHER" id="PTHR45463:SF4">
    <property type="entry name" value="REGULATION PROTEIN, PUTATIVE-RELATED"/>
    <property type="match status" value="1"/>
</dbReference>
<dbReference type="Pfam" id="PF12937">
    <property type="entry name" value="F-box-like"/>
    <property type="match status" value="1"/>
</dbReference>
<evidence type="ECO:0000259" key="1">
    <source>
        <dbReference type="PROSITE" id="PS50181"/>
    </source>
</evidence>
<dbReference type="InterPro" id="IPR005174">
    <property type="entry name" value="KIB1-4_b-propeller"/>
</dbReference>
<dbReference type="Pfam" id="PF03478">
    <property type="entry name" value="Beta-prop_KIB1-4"/>
    <property type="match status" value="1"/>
</dbReference>
<reference evidence="2" key="1">
    <citation type="submission" date="2023-10" db="EMBL/GenBank/DDBJ databases">
        <title>Chromosome-level genome of the transformable northern wattle, Acacia crassicarpa.</title>
        <authorList>
            <person name="Massaro I."/>
            <person name="Sinha N.R."/>
            <person name="Poethig S."/>
            <person name="Leichty A.R."/>
        </authorList>
    </citation>
    <scope>NUCLEOTIDE SEQUENCE</scope>
    <source>
        <strain evidence="2">Acra3RX</strain>
        <tissue evidence="2">Leaf</tissue>
    </source>
</reference>
<gene>
    <name evidence="2" type="ORF">QN277_013124</name>
</gene>
<name>A0AAE1TFF8_9FABA</name>